<dbReference type="InterPro" id="IPR036020">
    <property type="entry name" value="WW_dom_sf"/>
</dbReference>
<evidence type="ECO:0000256" key="1">
    <source>
        <dbReference type="SAM" id="MobiDB-lite"/>
    </source>
</evidence>
<feature type="compositionally biased region" description="Low complexity" evidence="1">
    <location>
        <begin position="190"/>
        <end position="213"/>
    </location>
</feature>
<feature type="compositionally biased region" description="Low complexity" evidence="1">
    <location>
        <begin position="766"/>
        <end position="787"/>
    </location>
</feature>
<dbReference type="InterPro" id="IPR000048">
    <property type="entry name" value="IQ_motif_EF-hand-BS"/>
</dbReference>
<organism evidence="3">
    <name type="scientific">Alexandrium monilatum</name>
    <dbReference type="NCBI Taxonomy" id="311494"/>
    <lineage>
        <taxon>Eukaryota</taxon>
        <taxon>Sar</taxon>
        <taxon>Alveolata</taxon>
        <taxon>Dinophyceae</taxon>
        <taxon>Gonyaulacales</taxon>
        <taxon>Pyrocystaceae</taxon>
        <taxon>Alexandrium</taxon>
    </lineage>
</organism>
<feature type="domain" description="WW" evidence="2">
    <location>
        <begin position="135"/>
        <end position="162"/>
    </location>
</feature>
<gene>
    <name evidence="3" type="ORF">AMON00008_LOCUS15304</name>
</gene>
<dbReference type="Pfam" id="PF00612">
    <property type="entry name" value="IQ"/>
    <property type="match status" value="5"/>
</dbReference>
<feature type="compositionally biased region" description="Polar residues" evidence="1">
    <location>
        <begin position="869"/>
        <end position="880"/>
    </location>
</feature>
<dbReference type="InterPro" id="IPR001202">
    <property type="entry name" value="WW_dom"/>
</dbReference>
<dbReference type="PROSITE" id="PS50020">
    <property type="entry name" value="WW_DOMAIN_2"/>
    <property type="match status" value="2"/>
</dbReference>
<dbReference type="CDD" id="cd00201">
    <property type="entry name" value="WW"/>
    <property type="match status" value="2"/>
</dbReference>
<feature type="compositionally biased region" description="Low complexity" evidence="1">
    <location>
        <begin position="707"/>
        <end position="717"/>
    </location>
</feature>
<evidence type="ECO:0000313" key="3">
    <source>
        <dbReference type="EMBL" id="CAE4575684.1"/>
    </source>
</evidence>
<evidence type="ECO:0000259" key="2">
    <source>
        <dbReference type="PROSITE" id="PS50020"/>
    </source>
</evidence>
<dbReference type="SMART" id="SM00015">
    <property type="entry name" value="IQ"/>
    <property type="match status" value="8"/>
</dbReference>
<dbReference type="EMBL" id="HBNR01022910">
    <property type="protein sequence ID" value="CAE4575684.1"/>
    <property type="molecule type" value="Transcribed_RNA"/>
</dbReference>
<accession>A0A7S4Q8D8</accession>
<feature type="region of interest" description="Disordered" evidence="1">
    <location>
        <begin position="1216"/>
        <end position="1240"/>
    </location>
</feature>
<feature type="compositionally biased region" description="Acidic residues" evidence="1">
    <location>
        <begin position="788"/>
        <end position="798"/>
    </location>
</feature>
<feature type="compositionally biased region" description="Low complexity" evidence="1">
    <location>
        <begin position="642"/>
        <end position="656"/>
    </location>
</feature>
<feature type="region of interest" description="Disordered" evidence="1">
    <location>
        <begin position="184"/>
        <end position="222"/>
    </location>
</feature>
<feature type="compositionally biased region" description="Low complexity" evidence="1">
    <location>
        <begin position="960"/>
        <end position="980"/>
    </location>
</feature>
<feature type="compositionally biased region" description="Gly residues" evidence="1">
    <location>
        <begin position="1220"/>
        <end position="1230"/>
    </location>
</feature>
<dbReference type="SUPFAM" id="SSF51045">
    <property type="entry name" value="WW domain"/>
    <property type="match status" value="2"/>
</dbReference>
<feature type="compositionally biased region" description="Basic and acidic residues" evidence="1">
    <location>
        <begin position="809"/>
        <end position="829"/>
    </location>
</feature>
<dbReference type="Pfam" id="PF00397">
    <property type="entry name" value="WW"/>
    <property type="match status" value="1"/>
</dbReference>
<dbReference type="Gene3D" id="2.20.70.10">
    <property type="match status" value="2"/>
</dbReference>
<dbReference type="SMART" id="SM00456">
    <property type="entry name" value="WW"/>
    <property type="match status" value="2"/>
</dbReference>
<feature type="compositionally biased region" description="Acidic residues" evidence="1">
    <location>
        <begin position="573"/>
        <end position="583"/>
    </location>
</feature>
<reference evidence="3" key="1">
    <citation type="submission" date="2021-01" db="EMBL/GenBank/DDBJ databases">
        <authorList>
            <person name="Corre E."/>
            <person name="Pelletier E."/>
            <person name="Niang G."/>
            <person name="Scheremetjew M."/>
            <person name="Finn R."/>
            <person name="Kale V."/>
            <person name="Holt S."/>
            <person name="Cochrane G."/>
            <person name="Meng A."/>
            <person name="Brown T."/>
            <person name="Cohen L."/>
        </authorList>
    </citation>
    <scope>NUCLEOTIDE SEQUENCE</scope>
    <source>
        <strain evidence="3">CCMP3105</strain>
    </source>
</reference>
<feature type="compositionally biased region" description="Low complexity" evidence="1">
    <location>
        <begin position="537"/>
        <end position="547"/>
    </location>
</feature>
<feature type="compositionally biased region" description="Low complexity" evidence="1">
    <location>
        <begin position="854"/>
        <end position="868"/>
    </location>
</feature>
<sequence>MVLSQPAMAGSPAAGLGASSLRSSALPKLSVAQHVAYATALEVQPDRELELFQLVQELLLAALLPPWREAVDSHRRIYFYNAISRETTWVHPLFEAHLSLVDACRRVISANDRQAASAEEILHLQREGEAELACWRKAADEDSRTFYYHVKTRETRWDDPQVWLTGVFRLQADFLLRVASRGAGSGQGQTGQETATAQNAASSPPSGQGAAPQESQQGHHHAAALQIRAEVAALRIQRAWRRYLPRLYLARKAASREAAALRIQRAWRCYRQQLVLARSAAARRARRAAAQEAAAVRIQRAWRRYLPRLFLARRAAARQARRAAAEEAAAVRIQRAWRRYLPRLFLARRAAARKAHRAATEEAAALRIQRAWRRYLSRLFLARKAAAREAAALRIQRAWCRHRRRVVLAREAAVAKAREEAALAEVAAATQLQRWFRRCLERLRVERARKRRAAEKAAAAARIQRWFRRLLGRRRAGGAGSASAAVEEAAAARIQRWFRRHLEQLRAGGAGRESSAKKVSLGSGSKEDRPACPPAAPSKSAARSCSPGTRSEEDGFTSPAGSSARRASLGSVSEEDDYPEDFESLAPSSPSSPAIGRLRRRASGNTKSSTQDLEDSFCLEGSVPPTPASASSRAGESPHTPASASSRTRDSAAATGDAEEEEAFHSLPPTPESSASRPEALLAGPTEAADKDLPPMSPLSECSATRPDGPSAGAAGAPEEELPDGVAENAESVDEELLAGAAEAAEVEEDPPVAEEPFLSLPPSPESSASRPDELLAGAAGAAGTLEAEGEEVEEEPADPAHQGQDEPGEARLAEQEQEHLRRGLEGRAGEAAGFQGGSNKAPQAMNMQGGGSSSSSRRPYSASEQSSRTPMPTSPQQATPLGEVPRRANPSAGCVARRASFAQAAQEVEEVLEAESRVPSKGSRTASNGSRAPSKGPRAASKGPRAASKGKQNPQPHPSSDCRSAKAARAAAREPSAGARPPPMHGTPRRRSSPAVGARGEQSARPPPSGGTPSRRSSPAVGARGEPSARPPSRGTPSRRNSPALAARGEPTARRRLPRQVAGVSPRPPPPAPRGAEEALKRNARAAQVDPGWMEPRDGRAGGPFLRRLRRRCRNSPASPHSMVHLPALARQVDRAEELKFQLLEQGKRNLYDAYADIFHEMLAQDAGRGVPRVGAAAGVSPSPGSQSSPVLTAPAANMGRRAQALAALSLAHRETPQGAGGRGPGGQGRVPKASPAHAALARDGRLQGIPRPSPAAGGRAGLVRVGAAVVGRSAPVLPAV</sequence>
<feature type="domain" description="WW" evidence="2">
    <location>
        <begin position="61"/>
        <end position="94"/>
    </location>
</feature>
<name>A0A7S4Q8D8_9DINO</name>
<feature type="compositionally biased region" description="Low complexity" evidence="1">
    <location>
        <begin position="558"/>
        <end position="572"/>
    </location>
</feature>
<feature type="compositionally biased region" description="Low complexity" evidence="1">
    <location>
        <begin position="1012"/>
        <end position="1021"/>
    </location>
</feature>
<proteinExistence type="predicted"/>
<feature type="region of interest" description="Disordered" evidence="1">
    <location>
        <begin position="508"/>
        <end position="1081"/>
    </location>
</feature>
<feature type="compositionally biased region" description="Polar residues" evidence="1">
    <location>
        <begin position="923"/>
        <end position="932"/>
    </location>
</feature>
<dbReference type="PROSITE" id="PS01159">
    <property type="entry name" value="WW_DOMAIN_1"/>
    <property type="match status" value="2"/>
</dbReference>
<protein>
    <recommendedName>
        <fullName evidence="2">WW domain-containing protein</fullName>
    </recommendedName>
</protein>
<dbReference type="PROSITE" id="PS50096">
    <property type="entry name" value="IQ"/>
    <property type="match status" value="4"/>
</dbReference>